<dbReference type="STRING" id="1802701.A3A33_03510"/>
<dbReference type="SMART" id="SM00382">
    <property type="entry name" value="AAA"/>
    <property type="match status" value="1"/>
</dbReference>
<dbReference type="InterPro" id="IPR003439">
    <property type="entry name" value="ABC_transporter-like_ATP-bd"/>
</dbReference>
<evidence type="ECO:0000313" key="11">
    <source>
        <dbReference type="EMBL" id="OGN28818.1"/>
    </source>
</evidence>
<dbReference type="PANTHER" id="PTHR24221">
    <property type="entry name" value="ATP-BINDING CASSETTE SUB-FAMILY B"/>
    <property type="match status" value="1"/>
</dbReference>
<keyword evidence="5" id="KW-0067">ATP-binding</keyword>
<dbReference type="FunFam" id="3.40.50.300:FF:000287">
    <property type="entry name" value="Multidrug ABC transporter ATP-binding protein"/>
    <property type="match status" value="1"/>
</dbReference>
<evidence type="ECO:0000313" key="12">
    <source>
        <dbReference type="Proteomes" id="UP000179047"/>
    </source>
</evidence>
<dbReference type="Proteomes" id="UP000179047">
    <property type="component" value="Unassembled WGS sequence"/>
</dbReference>
<feature type="transmembrane region" description="Helical" evidence="8">
    <location>
        <begin position="21"/>
        <end position="46"/>
    </location>
</feature>
<keyword evidence="3 8" id="KW-0812">Transmembrane</keyword>
<dbReference type="InterPro" id="IPR027417">
    <property type="entry name" value="P-loop_NTPase"/>
</dbReference>
<dbReference type="InterPro" id="IPR017871">
    <property type="entry name" value="ABC_transporter-like_CS"/>
</dbReference>
<organism evidence="11 12">
    <name type="scientific">Candidatus Yanofskybacteria bacterium RIFCSPLOWO2_01_FULL_49_25</name>
    <dbReference type="NCBI Taxonomy" id="1802701"/>
    <lineage>
        <taxon>Bacteria</taxon>
        <taxon>Candidatus Yanofskyibacteriota</taxon>
    </lineage>
</organism>
<evidence type="ECO:0000259" key="9">
    <source>
        <dbReference type="PROSITE" id="PS50893"/>
    </source>
</evidence>
<feature type="domain" description="ABC transporter" evidence="9">
    <location>
        <begin position="346"/>
        <end position="581"/>
    </location>
</feature>
<dbReference type="PANTHER" id="PTHR24221:SF654">
    <property type="entry name" value="ATP-BINDING CASSETTE SUB-FAMILY B MEMBER 6"/>
    <property type="match status" value="1"/>
</dbReference>
<reference evidence="11 12" key="1">
    <citation type="journal article" date="2016" name="Nat. Commun.">
        <title>Thousands of microbial genomes shed light on interconnected biogeochemical processes in an aquifer system.</title>
        <authorList>
            <person name="Anantharaman K."/>
            <person name="Brown C.T."/>
            <person name="Hug L.A."/>
            <person name="Sharon I."/>
            <person name="Castelle C.J."/>
            <person name="Probst A.J."/>
            <person name="Thomas B.C."/>
            <person name="Singh A."/>
            <person name="Wilkins M.J."/>
            <person name="Karaoz U."/>
            <person name="Brodie E.L."/>
            <person name="Williams K.H."/>
            <person name="Hubbard S.S."/>
            <person name="Banfield J.F."/>
        </authorList>
    </citation>
    <scope>NUCLEOTIDE SEQUENCE [LARGE SCALE GENOMIC DNA]</scope>
</reference>
<evidence type="ECO:0000256" key="8">
    <source>
        <dbReference type="SAM" id="Phobius"/>
    </source>
</evidence>
<feature type="transmembrane region" description="Helical" evidence="8">
    <location>
        <begin position="140"/>
        <end position="162"/>
    </location>
</feature>
<evidence type="ECO:0000256" key="2">
    <source>
        <dbReference type="ARBA" id="ARBA00022448"/>
    </source>
</evidence>
<dbReference type="Pfam" id="PF00664">
    <property type="entry name" value="ABC_membrane"/>
    <property type="match status" value="1"/>
</dbReference>
<sequence length="588" mass="66519">MAQPSYRTIVRYYWMQMRKHRGYFAMVFVMYAIGVVFAGLITPLLYRHIIDVLAASPDPLQAWPTLVRLLIYVGATMIIYNAAYRLGDFAIVRFESKTMKDLMDFAFTGLTRHSYRFFTNSFAGSLVTKVKRFVRSFEDAFDAISFVFWMTVVRISGVIIVLFITAPFLAILFLGWTVLYILFAWYLTKKKIPLDLAESTADSRVTGRLADVITNVLNLKMFSSRTREISDFVDITEDERKARHRAWTFGNKINIIQAVFFALLEFSSMAIALYMWRNGLISAGTVVLILIYLIAMFESLWDIGKAMGRVSQKFADASELVEILETPIDIQDIADPETINTGSGEIIFDHVSFRYGKKTNRVFADFSLHISAGQRIGLVGSSGAGKSTITKLLLRFADVEKGKILIDGQNIAGVRQDDLRSKIAYVPQDPILFHRTLYENIAYGKPNASKEEILEAAKKAHAHEFISKFPQGYETLVGERGIKLSGGERQRVAIARAMLKNAPILILDEATSSLDSVSEKYIQEALHELMKNRTTIVIAHRLSTIQGLDRIVVLEHGKIVEDGTHTELMKEKGVYANFWQHQTASFIK</sequence>
<dbReference type="GO" id="GO:0005524">
    <property type="term" value="F:ATP binding"/>
    <property type="evidence" value="ECO:0007669"/>
    <property type="project" value="UniProtKB-KW"/>
</dbReference>
<dbReference type="SUPFAM" id="SSF52540">
    <property type="entry name" value="P-loop containing nucleoside triphosphate hydrolases"/>
    <property type="match status" value="1"/>
</dbReference>
<evidence type="ECO:0000256" key="7">
    <source>
        <dbReference type="ARBA" id="ARBA00023136"/>
    </source>
</evidence>
<dbReference type="GO" id="GO:0034040">
    <property type="term" value="F:ATPase-coupled lipid transmembrane transporter activity"/>
    <property type="evidence" value="ECO:0007669"/>
    <property type="project" value="TreeGrafter"/>
</dbReference>
<evidence type="ECO:0000259" key="10">
    <source>
        <dbReference type="PROSITE" id="PS50929"/>
    </source>
</evidence>
<dbReference type="CDD" id="cd07346">
    <property type="entry name" value="ABC_6TM_exporters"/>
    <property type="match status" value="1"/>
</dbReference>
<comment type="subcellular location">
    <subcellularLocation>
        <location evidence="1">Cell membrane</location>
        <topology evidence="1">Multi-pass membrane protein</topology>
    </subcellularLocation>
</comment>
<dbReference type="EMBL" id="MGKP01000012">
    <property type="protein sequence ID" value="OGN28818.1"/>
    <property type="molecule type" value="Genomic_DNA"/>
</dbReference>
<dbReference type="SUPFAM" id="SSF90123">
    <property type="entry name" value="ABC transporter transmembrane region"/>
    <property type="match status" value="1"/>
</dbReference>
<dbReference type="GO" id="GO:0005886">
    <property type="term" value="C:plasma membrane"/>
    <property type="evidence" value="ECO:0007669"/>
    <property type="project" value="UniProtKB-SubCell"/>
</dbReference>
<keyword evidence="2" id="KW-0813">Transport</keyword>
<name>A0A1F8GVV6_9BACT</name>
<dbReference type="InterPro" id="IPR036640">
    <property type="entry name" value="ABC1_TM_sf"/>
</dbReference>
<evidence type="ECO:0000256" key="5">
    <source>
        <dbReference type="ARBA" id="ARBA00022840"/>
    </source>
</evidence>
<keyword evidence="4" id="KW-0547">Nucleotide-binding</keyword>
<feature type="transmembrane region" description="Helical" evidence="8">
    <location>
        <begin position="168"/>
        <end position="187"/>
    </location>
</feature>
<feature type="transmembrane region" description="Helical" evidence="8">
    <location>
        <begin position="66"/>
        <end position="84"/>
    </location>
</feature>
<dbReference type="GO" id="GO:0140359">
    <property type="term" value="F:ABC-type transporter activity"/>
    <property type="evidence" value="ECO:0007669"/>
    <property type="project" value="InterPro"/>
</dbReference>
<dbReference type="PROSITE" id="PS50893">
    <property type="entry name" value="ABC_TRANSPORTER_2"/>
    <property type="match status" value="1"/>
</dbReference>
<dbReference type="InterPro" id="IPR003593">
    <property type="entry name" value="AAA+_ATPase"/>
</dbReference>
<dbReference type="InterPro" id="IPR011527">
    <property type="entry name" value="ABC1_TM_dom"/>
</dbReference>
<dbReference type="InterPro" id="IPR039421">
    <property type="entry name" value="Type_1_exporter"/>
</dbReference>
<dbReference type="Gene3D" id="3.40.50.300">
    <property type="entry name" value="P-loop containing nucleotide triphosphate hydrolases"/>
    <property type="match status" value="1"/>
</dbReference>
<dbReference type="Gene3D" id="1.20.1560.10">
    <property type="entry name" value="ABC transporter type 1, transmembrane domain"/>
    <property type="match status" value="1"/>
</dbReference>
<dbReference type="AlphaFoldDB" id="A0A1F8GVV6"/>
<evidence type="ECO:0000256" key="1">
    <source>
        <dbReference type="ARBA" id="ARBA00004651"/>
    </source>
</evidence>
<gene>
    <name evidence="11" type="ORF">A3A33_03510</name>
</gene>
<evidence type="ECO:0000256" key="6">
    <source>
        <dbReference type="ARBA" id="ARBA00022989"/>
    </source>
</evidence>
<dbReference type="GO" id="GO:0016887">
    <property type="term" value="F:ATP hydrolysis activity"/>
    <property type="evidence" value="ECO:0007669"/>
    <property type="project" value="InterPro"/>
</dbReference>
<feature type="transmembrane region" description="Helical" evidence="8">
    <location>
        <begin position="280"/>
        <end position="301"/>
    </location>
</feature>
<accession>A0A1F8GVV6</accession>
<dbReference type="PROSITE" id="PS50929">
    <property type="entry name" value="ABC_TM1F"/>
    <property type="match status" value="1"/>
</dbReference>
<proteinExistence type="predicted"/>
<keyword evidence="7 8" id="KW-0472">Membrane</keyword>
<evidence type="ECO:0000256" key="4">
    <source>
        <dbReference type="ARBA" id="ARBA00022741"/>
    </source>
</evidence>
<feature type="domain" description="ABC transmembrane type-1" evidence="10">
    <location>
        <begin position="32"/>
        <end position="312"/>
    </location>
</feature>
<dbReference type="PROSITE" id="PS00211">
    <property type="entry name" value="ABC_TRANSPORTER_1"/>
    <property type="match status" value="1"/>
</dbReference>
<evidence type="ECO:0008006" key="13">
    <source>
        <dbReference type="Google" id="ProtNLM"/>
    </source>
</evidence>
<dbReference type="Pfam" id="PF00005">
    <property type="entry name" value="ABC_tran"/>
    <property type="match status" value="1"/>
</dbReference>
<evidence type="ECO:0000256" key="3">
    <source>
        <dbReference type="ARBA" id="ARBA00022692"/>
    </source>
</evidence>
<keyword evidence="6 8" id="KW-1133">Transmembrane helix</keyword>
<feature type="transmembrane region" description="Helical" evidence="8">
    <location>
        <begin position="253"/>
        <end position="274"/>
    </location>
</feature>
<protein>
    <recommendedName>
        <fullName evidence="13">ABC transporter ATP-binding protein</fullName>
    </recommendedName>
</protein>
<comment type="caution">
    <text evidence="11">The sequence shown here is derived from an EMBL/GenBank/DDBJ whole genome shotgun (WGS) entry which is preliminary data.</text>
</comment>